<feature type="compositionally biased region" description="Polar residues" evidence="3">
    <location>
        <begin position="177"/>
        <end position="187"/>
    </location>
</feature>
<accession>A0A166ZP84</accession>
<dbReference type="PROSITE" id="PS50048">
    <property type="entry name" value="ZN2_CY6_FUNGAL_2"/>
    <property type="match status" value="1"/>
</dbReference>
<dbReference type="PANTHER" id="PTHR37534:SF2">
    <property type="entry name" value="N-ACETYLTRANSFERASE DOMAIN-CONTAINING PROTEIN"/>
    <property type="match status" value="1"/>
</dbReference>
<keyword evidence="2" id="KW-0539">Nucleus</keyword>
<dbReference type="GO" id="GO:0000976">
    <property type="term" value="F:transcription cis-regulatory region binding"/>
    <property type="evidence" value="ECO:0007669"/>
    <property type="project" value="TreeGrafter"/>
</dbReference>
<evidence type="ECO:0000256" key="3">
    <source>
        <dbReference type="SAM" id="MobiDB-lite"/>
    </source>
</evidence>
<dbReference type="Pfam" id="PF11951">
    <property type="entry name" value="Fungal_trans_2"/>
    <property type="match status" value="1"/>
</dbReference>
<dbReference type="EMBL" id="LFIW01002137">
    <property type="protein sequence ID" value="KZL79179.1"/>
    <property type="molecule type" value="Genomic_DNA"/>
</dbReference>
<dbReference type="GO" id="GO:0008270">
    <property type="term" value="F:zinc ion binding"/>
    <property type="evidence" value="ECO:0007669"/>
    <property type="project" value="InterPro"/>
</dbReference>
<organism evidence="5 6">
    <name type="scientific">Colletotrichum incanum</name>
    <name type="common">Soybean anthracnose fungus</name>
    <dbReference type="NCBI Taxonomy" id="1573173"/>
    <lineage>
        <taxon>Eukaryota</taxon>
        <taxon>Fungi</taxon>
        <taxon>Dikarya</taxon>
        <taxon>Ascomycota</taxon>
        <taxon>Pezizomycotina</taxon>
        <taxon>Sordariomycetes</taxon>
        <taxon>Hypocreomycetidae</taxon>
        <taxon>Glomerellales</taxon>
        <taxon>Glomerellaceae</taxon>
        <taxon>Colletotrichum</taxon>
        <taxon>Colletotrichum spaethianum species complex</taxon>
    </lineage>
</organism>
<dbReference type="GO" id="GO:0005634">
    <property type="term" value="C:nucleus"/>
    <property type="evidence" value="ECO:0007669"/>
    <property type="project" value="UniProtKB-SubCell"/>
</dbReference>
<dbReference type="InterPro" id="IPR036864">
    <property type="entry name" value="Zn2-C6_fun-type_DNA-bd_sf"/>
</dbReference>
<protein>
    <recommendedName>
        <fullName evidence="4">Zn(2)-C6 fungal-type domain-containing protein</fullName>
    </recommendedName>
</protein>
<evidence type="ECO:0000313" key="6">
    <source>
        <dbReference type="Proteomes" id="UP000076584"/>
    </source>
</evidence>
<feature type="compositionally biased region" description="Basic and acidic residues" evidence="3">
    <location>
        <begin position="154"/>
        <end position="171"/>
    </location>
</feature>
<keyword evidence="6" id="KW-1185">Reference proteome</keyword>
<comment type="subcellular location">
    <subcellularLocation>
        <location evidence="1">Nucleus</location>
    </subcellularLocation>
</comment>
<dbReference type="Pfam" id="PF00172">
    <property type="entry name" value="Zn_clus"/>
    <property type="match status" value="1"/>
</dbReference>
<evidence type="ECO:0000313" key="5">
    <source>
        <dbReference type="EMBL" id="KZL79179.1"/>
    </source>
</evidence>
<name>A0A166ZP84_COLIC</name>
<feature type="non-terminal residue" evidence="5">
    <location>
        <position position="1"/>
    </location>
</feature>
<comment type="caution">
    <text evidence="5">The sequence shown here is derived from an EMBL/GenBank/DDBJ whole genome shotgun (WGS) entry which is preliminary data.</text>
</comment>
<dbReference type="STRING" id="1573173.A0A166ZP84"/>
<dbReference type="Proteomes" id="UP000076584">
    <property type="component" value="Unassembled WGS sequence"/>
</dbReference>
<dbReference type="InterPro" id="IPR021858">
    <property type="entry name" value="Fun_TF"/>
</dbReference>
<evidence type="ECO:0000256" key="1">
    <source>
        <dbReference type="ARBA" id="ARBA00004123"/>
    </source>
</evidence>
<dbReference type="CDD" id="cd00067">
    <property type="entry name" value="GAL4"/>
    <property type="match status" value="1"/>
</dbReference>
<dbReference type="InterPro" id="IPR001138">
    <property type="entry name" value="Zn2Cys6_DnaBD"/>
</dbReference>
<evidence type="ECO:0000256" key="2">
    <source>
        <dbReference type="ARBA" id="ARBA00023242"/>
    </source>
</evidence>
<reference evidence="5 6" key="1">
    <citation type="submission" date="2015-06" db="EMBL/GenBank/DDBJ databases">
        <title>Survival trade-offs in plant roots during colonization by closely related pathogenic and mutualistic fungi.</title>
        <authorList>
            <person name="Hacquard S."/>
            <person name="Kracher B."/>
            <person name="Hiruma K."/>
            <person name="Weinman A."/>
            <person name="Muench P."/>
            <person name="Garrido Oter R."/>
            <person name="Ver Loren van Themaat E."/>
            <person name="Dallerey J.-F."/>
            <person name="Damm U."/>
            <person name="Henrissat B."/>
            <person name="Lespinet O."/>
            <person name="Thon M."/>
            <person name="Kemen E."/>
            <person name="McHardy A.C."/>
            <person name="Schulze-Lefert P."/>
            <person name="O'Connell R.J."/>
        </authorList>
    </citation>
    <scope>NUCLEOTIDE SEQUENCE [LARGE SCALE GENOMIC DNA]</scope>
    <source>
        <strain evidence="5 6">MAFF 238704</strain>
    </source>
</reference>
<dbReference type="GO" id="GO:0045944">
    <property type="term" value="P:positive regulation of transcription by RNA polymerase II"/>
    <property type="evidence" value="ECO:0007669"/>
    <property type="project" value="TreeGrafter"/>
</dbReference>
<proteinExistence type="predicted"/>
<dbReference type="GO" id="GO:0000981">
    <property type="term" value="F:DNA-binding transcription factor activity, RNA polymerase II-specific"/>
    <property type="evidence" value="ECO:0007669"/>
    <property type="project" value="InterPro"/>
</dbReference>
<dbReference type="AlphaFoldDB" id="A0A166ZP84"/>
<dbReference type="SUPFAM" id="SSF57701">
    <property type="entry name" value="Zn2/Cys6 DNA-binding domain"/>
    <property type="match status" value="1"/>
</dbReference>
<gene>
    <name evidence="5" type="ORF">CI238_09534</name>
</gene>
<sequence>FSRHRPHLPLSRGVVTVPRSTSPQTIFSVEQVGKMVSQSEVTMPKTPPKNQAASAYIDLRPQRPPDSLPRFKRRSCSRCNQLHTKCDMQAPTCSPCAKAAKLCRYRATTAIAFRHQHNPSIDEAFCAVEESQNHPFPPNQVWLPTPSTLFFSSEDERPIAPEETPRSPSRVDEDDPTTNTAALSPDNQAVILVPEPPQHSSLGLSTAVSRPVHVNNCTLNKPIKPLWPLQDKREVCLLQHFTNHLSLWFDYCDKDRHFRNIVVPATATHFVLLNAVLAISSKHLSLLYPETSRTGEADGYQGRCLQTFIPALANSEATGGFTTGILCAITMLLRLFEEMTVPTVDDTPYGHILDTKIFTLPKSPTDSNYSLCRACILVAIRQEIFISCVAQTSPPRLAHRCGIDRTFEPTSDFDWAWRIIVFTEDVLSFVYGEEPHNSAVWDELRTYLNRWMDKRPASFNPIWNSGSDHDDFPEITFANDFHLAGQQFAIICQLLLLSHDPRVSSLGRDGTIAAKAVEDEIRRLVRQICGIANSATEWPPAIVNAGTAIAMCGYLFYNHEEQERLLEILSKSEAHMGWSLLKQEEKLRTYWALHDKP</sequence>
<evidence type="ECO:0000259" key="4">
    <source>
        <dbReference type="PROSITE" id="PS50048"/>
    </source>
</evidence>
<feature type="region of interest" description="Disordered" evidence="3">
    <location>
        <begin position="154"/>
        <end position="187"/>
    </location>
</feature>
<dbReference type="PANTHER" id="PTHR37534">
    <property type="entry name" value="TRANSCRIPTIONAL ACTIVATOR PROTEIN UGA3"/>
    <property type="match status" value="1"/>
</dbReference>
<feature type="domain" description="Zn(2)-C6 fungal-type" evidence="4">
    <location>
        <begin position="75"/>
        <end position="105"/>
    </location>
</feature>
<dbReference type="Gene3D" id="4.10.240.10">
    <property type="entry name" value="Zn(2)-C6 fungal-type DNA-binding domain"/>
    <property type="match status" value="1"/>
</dbReference>